<evidence type="ECO:0008006" key="4">
    <source>
        <dbReference type="Google" id="ProtNLM"/>
    </source>
</evidence>
<dbReference type="RefSeq" id="WP_015851202.1">
    <property type="nucleotide sequence ID" value="NC_012881.1"/>
</dbReference>
<dbReference type="Proteomes" id="UP000002601">
    <property type="component" value="Chromosome"/>
</dbReference>
<feature type="region of interest" description="Disordered" evidence="1">
    <location>
        <begin position="1"/>
        <end position="36"/>
    </location>
</feature>
<accession>C6C1Y8</accession>
<reference evidence="2 3" key="1">
    <citation type="submission" date="2009-06" db="EMBL/GenBank/DDBJ databases">
        <title>Complete sequence of Desulfovibrio salexigens DSM 2638.</title>
        <authorList>
            <consortium name="US DOE Joint Genome Institute"/>
            <person name="Lucas S."/>
            <person name="Copeland A."/>
            <person name="Lapidus A."/>
            <person name="Glavina del Rio T."/>
            <person name="Tice H."/>
            <person name="Bruce D."/>
            <person name="Goodwin L."/>
            <person name="Pitluck S."/>
            <person name="Munk A.C."/>
            <person name="Brettin T."/>
            <person name="Detter J.C."/>
            <person name="Han C."/>
            <person name="Tapia R."/>
            <person name="Larimer F."/>
            <person name="Land M."/>
            <person name="Hauser L."/>
            <person name="Kyrpides N."/>
            <person name="Anderson I."/>
            <person name="Wall J.D."/>
            <person name="Arkin A.P."/>
            <person name="Dehal P."/>
            <person name="Chivian D."/>
            <person name="Giles B."/>
            <person name="Hazen T.C."/>
        </authorList>
    </citation>
    <scope>NUCLEOTIDE SEQUENCE [LARGE SCALE GENOMIC DNA]</scope>
    <source>
        <strain evidence="3">ATCC 14822 / DSM 2638 / NCIMB 8403 / VKM B-1763</strain>
    </source>
</reference>
<evidence type="ECO:0000313" key="2">
    <source>
        <dbReference type="EMBL" id="ACS79384.1"/>
    </source>
</evidence>
<dbReference type="InterPro" id="IPR005358">
    <property type="entry name" value="Puta_zinc/iron-chelating_dom"/>
</dbReference>
<evidence type="ECO:0000313" key="3">
    <source>
        <dbReference type="Proteomes" id="UP000002601"/>
    </source>
</evidence>
<dbReference type="Pfam" id="PF03692">
    <property type="entry name" value="CxxCxxCC"/>
    <property type="match status" value="1"/>
</dbReference>
<name>C6C1Y8_MARSD</name>
<dbReference type="KEGG" id="dsa:Desal_1322"/>
<sequence length="268" mass="30279">MASRQKTRQKKSRKRKAIPNAAIKNKHASNTLSQHESVALRTAEKRRKDFVERLSIDTARSGIQPLYELMQESYSLFDSMLDDITLDPPLACKRGCIYCCINQVSLTEPEALYLGFHLLETRSPSELQNLKDRTQTLLTELKGKSREEIGMERHLHPCLFMEGETCSIYTARPFVCRGWNSVNAEMCKHSNQSGDALAPIENHPLPRIIADSIQIGLLNGAKETSLETGYLLLPRAVYLLLENGVENITELTENWLKGEAFFARGISI</sequence>
<protein>
    <recommendedName>
        <fullName evidence="4">Zinc-or iron-chelating domain-containing protein</fullName>
    </recommendedName>
</protein>
<dbReference type="HOGENOM" id="CLU_100182_1_0_7"/>
<organism evidence="2 3">
    <name type="scientific">Maridesulfovibrio salexigens (strain ATCC 14822 / DSM 2638 / NCIMB 8403 / VKM B-1763)</name>
    <name type="common">Desulfovibrio salexigens</name>
    <dbReference type="NCBI Taxonomy" id="526222"/>
    <lineage>
        <taxon>Bacteria</taxon>
        <taxon>Pseudomonadati</taxon>
        <taxon>Thermodesulfobacteriota</taxon>
        <taxon>Desulfovibrionia</taxon>
        <taxon>Desulfovibrionales</taxon>
        <taxon>Desulfovibrionaceae</taxon>
        <taxon>Maridesulfovibrio</taxon>
    </lineage>
</organism>
<dbReference type="EMBL" id="CP001649">
    <property type="protein sequence ID" value="ACS79384.1"/>
    <property type="molecule type" value="Genomic_DNA"/>
</dbReference>
<gene>
    <name evidence="2" type="ordered locus">Desal_1322</name>
</gene>
<dbReference type="STRING" id="526222.Desal_1322"/>
<keyword evidence="3" id="KW-1185">Reference proteome</keyword>
<dbReference type="eggNOG" id="COG0727">
    <property type="taxonomic scope" value="Bacteria"/>
</dbReference>
<proteinExistence type="predicted"/>
<evidence type="ECO:0000256" key="1">
    <source>
        <dbReference type="SAM" id="MobiDB-lite"/>
    </source>
</evidence>
<dbReference type="AlphaFoldDB" id="C6C1Y8"/>
<feature type="compositionally biased region" description="Basic residues" evidence="1">
    <location>
        <begin position="1"/>
        <end position="17"/>
    </location>
</feature>